<organism evidence="3 4">
    <name type="scientific">Sulfitobacter mediterraneus</name>
    <dbReference type="NCBI Taxonomy" id="83219"/>
    <lineage>
        <taxon>Bacteria</taxon>
        <taxon>Pseudomonadati</taxon>
        <taxon>Pseudomonadota</taxon>
        <taxon>Alphaproteobacteria</taxon>
        <taxon>Rhodobacterales</taxon>
        <taxon>Roseobacteraceae</taxon>
        <taxon>Sulfitobacter</taxon>
    </lineage>
</organism>
<evidence type="ECO:0000259" key="2">
    <source>
        <dbReference type="Pfam" id="PF12674"/>
    </source>
</evidence>
<dbReference type="Proteomes" id="UP000027337">
    <property type="component" value="Unassembled WGS sequence"/>
</dbReference>
<dbReference type="eggNOG" id="COG3708">
    <property type="taxonomic scope" value="Bacteria"/>
</dbReference>
<comment type="caution">
    <text evidence="3">The sequence shown here is derived from an EMBL/GenBank/DDBJ whole genome shotgun (WGS) entry which is preliminary data.</text>
</comment>
<dbReference type="EMBL" id="JEMU01000006">
    <property type="protein sequence ID" value="KAJ03344.1"/>
    <property type="molecule type" value="Genomic_DNA"/>
</dbReference>
<dbReference type="STRING" id="83219.PM02_08295"/>
<evidence type="ECO:0000256" key="1">
    <source>
        <dbReference type="SAM" id="MobiDB-lite"/>
    </source>
</evidence>
<accession>A0A061SUY3</accession>
<protein>
    <recommendedName>
        <fullName evidence="2">Putative zinc ribbon domain-containing protein</fullName>
    </recommendedName>
</protein>
<gene>
    <name evidence="3" type="ORF">PM02_08295</name>
</gene>
<dbReference type="AlphaFoldDB" id="A0A061SUY3"/>
<evidence type="ECO:0000313" key="4">
    <source>
        <dbReference type="Proteomes" id="UP000027337"/>
    </source>
</evidence>
<evidence type="ECO:0000313" key="3">
    <source>
        <dbReference type="EMBL" id="KAJ03344.1"/>
    </source>
</evidence>
<sequence length="84" mass="9261">MSGSCQSCGMPLSKDPQGGGVEADGSKSQTYCSICYDQGAFRHPDVGVKEFQQHCVEALMRSGMPKVMAWMFTRGIPRLDRWKA</sequence>
<keyword evidence="4" id="KW-1185">Reference proteome</keyword>
<reference evidence="3 4" key="1">
    <citation type="journal article" date="2014" name="Genome Announc.">
        <title>Draft Genome Sequences of Two Isolates of the Roseobacter Group, Sulfitobacter sp. Strains 3SOLIMAR09 and 1FIGIMAR09, from Harbors of Mallorca Island (Mediterranean Sea).</title>
        <authorList>
            <person name="Mas-Llado M."/>
            <person name="Pina-Villalonga J.M."/>
            <person name="Brunet-Galmes I."/>
            <person name="Nogales B."/>
            <person name="Bosch R."/>
        </authorList>
    </citation>
    <scope>NUCLEOTIDE SEQUENCE [LARGE SCALE GENOMIC DNA]</scope>
    <source>
        <strain evidence="3 4">1FIGIMAR09</strain>
    </source>
</reference>
<feature type="region of interest" description="Disordered" evidence="1">
    <location>
        <begin position="1"/>
        <end position="26"/>
    </location>
</feature>
<dbReference type="Pfam" id="PF12674">
    <property type="entry name" value="Zn_ribbon_2"/>
    <property type="match status" value="1"/>
</dbReference>
<dbReference type="InterPro" id="IPR025868">
    <property type="entry name" value="Zn_ribbon_dom_put"/>
</dbReference>
<proteinExistence type="predicted"/>
<name>A0A061SUY3_9RHOB</name>
<dbReference type="RefSeq" id="WP_037907204.1">
    <property type="nucleotide sequence ID" value="NZ_CP081109.1"/>
</dbReference>
<feature type="domain" description="Putative zinc ribbon" evidence="2">
    <location>
        <begin position="5"/>
        <end position="83"/>
    </location>
</feature>